<comment type="caution">
    <text evidence="3">The sequence shown here is derived from an EMBL/GenBank/DDBJ whole genome shotgun (WGS) entry which is preliminary data.</text>
</comment>
<name>A0ABQ3XLQ0_9ACTN</name>
<dbReference type="Pfam" id="PF01337">
    <property type="entry name" value="Barstar"/>
    <property type="match status" value="1"/>
</dbReference>
<keyword evidence="4" id="KW-1185">Reference proteome</keyword>
<dbReference type="RefSeq" id="WP_203805501.1">
    <property type="nucleotide sequence ID" value="NZ_BAAAQE010000112.1"/>
</dbReference>
<sequence>MNDTTTPQTLTERRPPWLIVTHTDDPWVTTATTELTDHGGTVIHLPGPNLNTPAAIFTTFARALNFPRYFGHNWDALVDCLNDWHPHTTAGKGLTVVIDHADHLAHADFLGIFVSVLCQAAWNANRRLDTDGNPHDERPAYPLHFILLTEQTTPAAFTDGATTGMDVAVTVTDGRLTATLTGPDWP</sequence>
<dbReference type="Proteomes" id="UP000612282">
    <property type="component" value="Unassembled WGS sequence"/>
</dbReference>
<gene>
    <name evidence="3" type="ORF">Aco03nite_078220</name>
</gene>
<accession>A0ABQ3XLQ0</accession>
<evidence type="ECO:0000256" key="1">
    <source>
        <dbReference type="ARBA" id="ARBA00006845"/>
    </source>
</evidence>
<dbReference type="Gene3D" id="3.30.370.10">
    <property type="entry name" value="Barstar-like"/>
    <property type="match status" value="1"/>
</dbReference>
<evidence type="ECO:0000313" key="4">
    <source>
        <dbReference type="Proteomes" id="UP000612282"/>
    </source>
</evidence>
<dbReference type="EMBL" id="BOMG01000097">
    <property type="protein sequence ID" value="GID59418.1"/>
    <property type="molecule type" value="Genomic_DNA"/>
</dbReference>
<dbReference type="SUPFAM" id="SSF52038">
    <property type="entry name" value="Barstar-related"/>
    <property type="match status" value="1"/>
</dbReference>
<dbReference type="InterPro" id="IPR035905">
    <property type="entry name" value="Barstar-like_sf"/>
</dbReference>
<evidence type="ECO:0000259" key="2">
    <source>
        <dbReference type="Pfam" id="PF01337"/>
    </source>
</evidence>
<organism evidence="3 4">
    <name type="scientific">Actinoplanes couchii</name>
    <dbReference type="NCBI Taxonomy" id="403638"/>
    <lineage>
        <taxon>Bacteria</taxon>
        <taxon>Bacillati</taxon>
        <taxon>Actinomycetota</taxon>
        <taxon>Actinomycetes</taxon>
        <taxon>Micromonosporales</taxon>
        <taxon>Micromonosporaceae</taxon>
        <taxon>Actinoplanes</taxon>
    </lineage>
</organism>
<dbReference type="InterPro" id="IPR000468">
    <property type="entry name" value="Barstar"/>
</dbReference>
<protein>
    <recommendedName>
        <fullName evidence="2">Barstar (barnase inhibitor) domain-containing protein</fullName>
    </recommendedName>
</protein>
<comment type="similarity">
    <text evidence="1">Belongs to the barstar family.</text>
</comment>
<proteinExistence type="inferred from homology"/>
<reference evidence="3 4" key="1">
    <citation type="submission" date="2021-01" db="EMBL/GenBank/DDBJ databases">
        <title>Whole genome shotgun sequence of Actinoplanes couchii NBRC 106145.</title>
        <authorList>
            <person name="Komaki H."/>
            <person name="Tamura T."/>
        </authorList>
    </citation>
    <scope>NUCLEOTIDE SEQUENCE [LARGE SCALE GENOMIC DNA]</scope>
    <source>
        <strain evidence="3 4">NBRC 106145</strain>
    </source>
</reference>
<feature type="domain" description="Barstar (barnase inhibitor)" evidence="2">
    <location>
        <begin position="42"/>
        <end position="122"/>
    </location>
</feature>
<evidence type="ECO:0000313" key="3">
    <source>
        <dbReference type="EMBL" id="GID59418.1"/>
    </source>
</evidence>